<organism evidence="1">
    <name type="scientific">Arundo donax</name>
    <name type="common">Giant reed</name>
    <name type="synonym">Donax arundinaceus</name>
    <dbReference type="NCBI Taxonomy" id="35708"/>
    <lineage>
        <taxon>Eukaryota</taxon>
        <taxon>Viridiplantae</taxon>
        <taxon>Streptophyta</taxon>
        <taxon>Embryophyta</taxon>
        <taxon>Tracheophyta</taxon>
        <taxon>Spermatophyta</taxon>
        <taxon>Magnoliopsida</taxon>
        <taxon>Liliopsida</taxon>
        <taxon>Poales</taxon>
        <taxon>Poaceae</taxon>
        <taxon>PACMAD clade</taxon>
        <taxon>Arundinoideae</taxon>
        <taxon>Arundineae</taxon>
        <taxon>Arundo</taxon>
    </lineage>
</organism>
<evidence type="ECO:0000313" key="1">
    <source>
        <dbReference type="EMBL" id="JAD46325.1"/>
    </source>
</evidence>
<reference evidence="1" key="2">
    <citation type="journal article" date="2015" name="Data Brief">
        <title>Shoot transcriptome of the giant reed, Arundo donax.</title>
        <authorList>
            <person name="Barrero R.A."/>
            <person name="Guerrero F.D."/>
            <person name="Moolhuijzen P."/>
            <person name="Goolsby J.A."/>
            <person name="Tidwell J."/>
            <person name="Bellgard S.E."/>
            <person name="Bellgard M.I."/>
        </authorList>
    </citation>
    <scope>NUCLEOTIDE SEQUENCE</scope>
    <source>
        <tissue evidence="1">Shoot tissue taken approximately 20 cm above the soil surface</tissue>
    </source>
</reference>
<name>A0A0A9ABF9_ARUDO</name>
<accession>A0A0A9ABF9</accession>
<dbReference type="EMBL" id="GBRH01251570">
    <property type="protein sequence ID" value="JAD46325.1"/>
    <property type="molecule type" value="Transcribed_RNA"/>
</dbReference>
<reference evidence="1" key="1">
    <citation type="submission" date="2014-09" db="EMBL/GenBank/DDBJ databases">
        <authorList>
            <person name="Magalhaes I.L.F."/>
            <person name="Oliveira U."/>
            <person name="Santos F.R."/>
            <person name="Vidigal T.H.D.A."/>
            <person name="Brescovit A.D."/>
            <person name="Santos A.J."/>
        </authorList>
    </citation>
    <scope>NUCLEOTIDE SEQUENCE</scope>
    <source>
        <tissue evidence="1">Shoot tissue taken approximately 20 cm above the soil surface</tissue>
    </source>
</reference>
<sequence>MSNMISVRNLKTGSMHKNLFLSCRCL</sequence>
<protein>
    <submittedName>
        <fullName evidence="1">Uncharacterized protein</fullName>
    </submittedName>
</protein>
<dbReference type="AlphaFoldDB" id="A0A0A9ABF9"/>
<proteinExistence type="predicted"/>